<dbReference type="AlphaFoldDB" id="A0AAF0Z9H0"/>
<comment type="similarity">
    <text evidence="1">Belongs to the bacterial solute-binding protein 1 family.</text>
</comment>
<reference evidence="4" key="1">
    <citation type="submission" date="2023-11" db="EMBL/GenBank/DDBJ databases">
        <title>Genome sequence of Cyanobacterium aponinum BCRC AL20115.</title>
        <authorList>
            <person name="Chang H.-Y."/>
            <person name="Lin K.-M."/>
            <person name="Hsueh H.-T."/>
            <person name="Chu H.-A."/>
            <person name="Kuo C.-H."/>
        </authorList>
    </citation>
    <scope>NUCLEOTIDE SEQUENCE</scope>
    <source>
        <strain evidence="4">AL20115</strain>
    </source>
</reference>
<evidence type="ECO:0000313" key="4">
    <source>
        <dbReference type="EMBL" id="WPF88011.1"/>
    </source>
</evidence>
<gene>
    <name evidence="4" type="ORF">SAY89_14590</name>
</gene>
<evidence type="ECO:0000256" key="2">
    <source>
        <dbReference type="ARBA" id="ARBA00022448"/>
    </source>
</evidence>
<name>A0AAF0Z9H0_9CHRO</name>
<dbReference type="Pfam" id="PF01547">
    <property type="entry name" value="SBP_bac_1"/>
    <property type="match status" value="1"/>
</dbReference>
<keyword evidence="3" id="KW-0732">Signal</keyword>
<accession>A0AAF0Z9H0</accession>
<evidence type="ECO:0000256" key="3">
    <source>
        <dbReference type="ARBA" id="ARBA00022729"/>
    </source>
</evidence>
<organism evidence="4">
    <name type="scientific">Cyanobacterium aponinum AL20115</name>
    <dbReference type="NCBI Taxonomy" id="3090662"/>
    <lineage>
        <taxon>Bacteria</taxon>
        <taxon>Bacillati</taxon>
        <taxon>Cyanobacteriota</taxon>
        <taxon>Cyanophyceae</taxon>
        <taxon>Oscillatoriophycideae</taxon>
        <taxon>Chroococcales</taxon>
        <taxon>Geminocystaceae</taxon>
        <taxon>Cyanobacterium</taxon>
    </lineage>
</organism>
<dbReference type="InterPro" id="IPR006059">
    <property type="entry name" value="SBP"/>
</dbReference>
<proteinExistence type="inferred from homology"/>
<dbReference type="Gene3D" id="3.40.190.10">
    <property type="entry name" value="Periplasmic binding protein-like II"/>
    <property type="match status" value="2"/>
</dbReference>
<keyword evidence="2" id="KW-0813">Transport</keyword>
<dbReference type="InterPro" id="IPR050490">
    <property type="entry name" value="Bact_solute-bd_prot1"/>
</dbReference>
<evidence type="ECO:0000256" key="1">
    <source>
        <dbReference type="ARBA" id="ARBA00008520"/>
    </source>
</evidence>
<sequence>MLINVVYSAEKTTITLMIQALEAAQWQNLVEKFERENPDIDLEIISAPNATNLVEDLYTSAFLLGDSPYDLVYLDIVWVQKFAAANWLKPLNNFISEDELKQFLKGDVEGGKYQDSLYRIPFRSDGGMLYYRTDLLEKNGYNPPETFTELINISQDLQAKGKAKWGYVWQGRQYEGLSAMFVEVLQGFGGYWINSDTLEVGLDSPEAIASVQFLLDTIKKGISPSGVTTYAEEETRRIFENGQTVFLRNWPYVAGLASKSEIAGKFSLKPMVHQPQHQSGACQGGWGLGMSKNTKHPEEAWRVIEFITSEDSQRDFILETGYVPSRKSLFNDPQIVEKYPYYPQLLTVVENSVLRPPIAQYAQASDILQRYLSAALTQTMTPENAMKKAATETRQLLN</sequence>
<dbReference type="PANTHER" id="PTHR43649:SF34">
    <property type="entry name" value="ABC TRANSPORTER PERIPLASMIC-BINDING PROTEIN YCJN-RELATED"/>
    <property type="match status" value="1"/>
</dbReference>
<dbReference type="EMBL" id="CP138348">
    <property type="protein sequence ID" value="WPF88011.1"/>
    <property type="molecule type" value="Genomic_DNA"/>
</dbReference>
<protein>
    <submittedName>
        <fullName evidence="4">ABC transporter substrate-binding protein</fullName>
    </submittedName>
</protein>
<dbReference type="CDD" id="cd14750">
    <property type="entry name" value="PBP2_TMBP"/>
    <property type="match status" value="1"/>
</dbReference>
<dbReference type="PANTHER" id="PTHR43649">
    <property type="entry name" value="ARABINOSE-BINDING PROTEIN-RELATED"/>
    <property type="match status" value="1"/>
</dbReference>
<dbReference type="SUPFAM" id="SSF53850">
    <property type="entry name" value="Periplasmic binding protein-like II"/>
    <property type="match status" value="1"/>
</dbReference>